<gene>
    <name evidence="6" type="ORF">CAUJ_LOCUS13054</name>
</gene>
<organism evidence="6 7">
    <name type="scientific">Caenorhabditis auriculariae</name>
    <dbReference type="NCBI Taxonomy" id="2777116"/>
    <lineage>
        <taxon>Eukaryota</taxon>
        <taxon>Metazoa</taxon>
        <taxon>Ecdysozoa</taxon>
        <taxon>Nematoda</taxon>
        <taxon>Chromadorea</taxon>
        <taxon>Rhabditida</taxon>
        <taxon>Rhabditina</taxon>
        <taxon>Rhabditomorpha</taxon>
        <taxon>Rhabditoidea</taxon>
        <taxon>Rhabditidae</taxon>
        <taxon>Peloderinae</taxon>
        <taxon>Caenorhabditis</taxon>
    </lineage>
</organism>
<dbReference type="PANTHER" id="PTHR10671">
    <property type="entry name" value="EPITHELIAL MEMBRANE PROTEIN-RELATED"/>
    <property type="match status" value="1"/>
</dbReference>
<comment type="caution">
    <text evidence="6">The sequence shown here is derived from an EMBL/GenBank/DDBJ whole genome shotgun (WGS) entry which is preliminary data.</text>
</comment>
<feature type="transmembrane region" description="Helical" evidence="5">
    <location>
        <begin position="115"/>
        <end position="138"/>
    </location>
</feature>
<dbReference type="Proteomes" id="UP000835052">
    <property type="component" value="Unassembled WGS sequence"/>
</dbReference>
<evidence type="ECO:0000256" key="3">
    <source>
        <dbReference type="ARBA" id="ARBA00022989"/>
    </source>
</evidence>
<keyword evidence="7" id="KW-1185">Reference proteome</keyword>
<sequence length="330" mass="36809">MSTGIAEQAVVQPDDRLRVCLHLIHSNHPYFSSEILNPVNQKNSSSYPSRFIFMSSSLTESDTHLTHVVIVQKGVENKKTVFTLEEKNYLFDGRVCRRQLPREAAACMRDKGRVCCLNGSAALAVVALALLTVCLFSASFRHNSDNNKGTKYYGLIRFCYEPPIDQQSRDDDSNSKTCHLRNYIRSAQCEDTKGQLKESKSTRNCFGDFELASVILIAIAMGCCLLSLVFTIWTIFTSFGALANSVVLLAAAISSLSAFLTYTYYYELKENQSEIIAGYQYLIHYGWAYYLLGSSAAILIVAFVCSVFGSAFVLVSKSRKRKSKVQSISL</sequence>
<proteinExistence type="predicted"/>
<evidence type="ECO:0000256" key="5">
    <source>
        <dbReference type="SAM" id="Phobius"/>
    </source>
</evidence>
<comment type="subcellular location">
    <subcellularLocation>
        <location evidence="1">Membrane</location>
        <topology evidence="1">Multi-pass membrane protein</topology>
    </subcellularLocation>
</comment>
<dbReference type="OrthoDB" id="5803795at2759"/>
<dbReference type="PANTHER" id="PTHR10671:SF104">
    <property type="entry name" value="CLAUDIN-LIKE IN CAENORHABDITIS"/>
    <property type="match status" value="1"/>
</dbReference>
<dbReference type="InterPro" id="IPR050579">
    <property type="entry name" value="PMP-22/EMP/MP20-like"/>
</dbReference>
<dbReference type="InterPro" id="IPR010761">
    <property type="entry name" value="Clc_prot-like"/>
</dbReference>
<evidence type="ECO:0000313" key="6">
    <source>
        <dbReference type="EMBL" id="CAD6197145.1"/>
    </source>
</evidence>
<protein>
    <submittedName>
        <fullName evidence="6">Uncharacterized protein</fullName>
    </submittedName>
</protein>
<evidence type="ECO:0000256" key="2">
    <source>
        <dbReference type="ARBA" id="ARBA00022692"/>
    </source>
</evidence>
<feature type="transmembrane region" description="Helical" evidence="5">
    <location>
        <begin position="246"/>
        <end position="266"/>
    </location>
</feature>
<reference evidence="6" key="1">
    <citation type="submission" date="2020-10" db="EMBL/GenBank/DDBJ databases">
        <authorList>
            <person name="Kikuchi T."/>
        </authorList>
    </citation>
    <scope>NUCLEOTIDE SEQUENCE</scope>
    <source>
        <strain evidence="6">NKZ352</strain>
    </source>
</reference>
<feature type="transmembrane region" description="Helical" evidence="5">
    <location>
        <begin position="286"/>
        <end position="315"/>
    </location>
</feature>
<evidence type="ECO:0000256" key="4">
    <source>
        <dbReference type="ARBA" id="ARBA00023136"/>
    </source>
</evidence>
<dbReference type="Pfam" id="PF07062">
    <property type="entry name" value="Clc-like"/>
    <property type="match status" value="1"/>
</dbReference>
<name>A0A8S1HPJ6_9PELO</name>
<keyword evidence="2 5" id="KW-0812">Transmembrane</keyword>
<dbReference type="EMBL" id="CAJGYM010000086">
    <property type="protein sequence ID" value="CAD6197145.1"/>
    <property type="molecule type" value="Genomic_DNA"/>
</dbReference>
<dbReference type="GO" id="GO:0005886">
    <property type="term" value="C:plasma membrane"/>
    <property type="evidence" value="ECO:0007669"/>
    <property type="project" value="TreeGrafter"/>
</dbReference>
<keyword evidence="3 5" id="KW-1133">Transmembrane helix</keyword>
<dbReference type="AlphaFoldDB" id="A0A8S1HPJ6"/>
<evidence type="ECO:0000313" key="7">
    <source>
        <dbReference type="Proteomes" id="UP000835052"/>
    </source>
</evidence>
<accession>A0A8S1HPJ6</accession>
<feature type="transmembrane region" description="Helical" evidence="5">
    <location>
        <begin position="211"/>
        <end position="234"/>
    </location>
</feature>
<keyword evidence="4 5" id="KW-0472">Membrane</keyword>
<evidence type="ECO:0000256" key="1">
    <source>
        <dbReference type="ARBA" id="ARBA00004141"/>
    </source>
</evidence>
<dbReference type="Gene3D" id="1.20.140.150">
    <property type="match status" value="1"/>
</dbReference>